<gene>
    <name evidence="1" type="ORF">GDO81_009502</name>
</gene>
<dbReference type="EMBL" id="WNYA01000004">
    <property type="protein sequence ID" value="KAG8575276.1"/>
    <property type="molecule type" value="Genomic_DNA"/>
</dbReference>
<dbReference type="AlphaFoldDB" id="A0AAV7BRP6"/>
<protein>
    <submittedName>
        <fullName evidence="1">Uncharacterized protein</fullName>
    </submittedName>
</protein>
<reference evidence="1" key="1">
    <citation type="thesis" date="2020" institute="ProQuest LLC" country="789 East Eisenhower Parkway, Ann Arbor, MI, USA">
        <title>Comparative Genomics and Chromosome Evolution.</title>
        <authorList>
            <person name="Mudd A.B."/>
        </authorList>
    </citation>
    <scope>NUCLEOTIDE SEQUENCE</scope>
    <source>
        <strain evidence="1">237g6f4</strain>
        <tissue evidence="1">Blood</tissue>
    </source>
</reference>
<comment type="caution">
    <text evidence="1">The sequence shown here is derived from an EMBL/GenBank/DDBJ whole genome shotgun (WGS) entry which is preliminary data.</text>
</comment>
<accession>A0AAV7BRP6</accession>
<dbReference type="Proteomes" id="UP000824782">
    <property type="component" value="Unassembled WGS sequence"/>
</dbReference>
<sequence length="189" mass="21850">MSLQEEKPIRCGIWVKAAHVGPYVTYKTTLQSSLLLLPNSPQTLLLVFWIQTPKPNTEMGIMNMDEHYHPCAMGRSCKAEGLAIDNWYLRGKKLQKDTQSFCIYNLLYATSTLFYCLYYSQGFRSHRHSTTWALGQFYHSEGAKLGQFARHPQTIALLSTRTKTLEKLHKSVITLFYFYRLDVILCVLN</sequence>
<name>A0AAV7BRP6_ENGPU</name>
<organism evidence="1 2">
    <name type="scientific">Engystomops pustulosus</name>
    <name type="common">Tungara frog</name>
    <name type="synonym">Physalaemus pustulosus</name>
    <dbReference type="NCBI Taxonomy" id="76066"/>
    <lineage>
        <taxon>Eukaryota</taxon>
        <taxon>Metazoa</taxon>
        <taxon>Chordata</taxon>
        <taxon>Craniata</taxon>
        <taxon>Vertebrata</taxon>
        <taxon>Euteleostomi</taxon>
        <taxon>Amphibia</taxon>
        <taxon>Batrachia</taxon>
        <taxon>Anura</taxon>
        <taxon>Neobatrachia</taxon>
        <taxon>Hyloidea</taxon>
        <taxon>Leptodactylidae</taxon>
        <taxon>Leiuperinae</taxon>
        <taxon>Engystomops</taxon>
    </lineage>
</organism>
<proteinExistence type="predicted"/>
<evidence type="ECO:0000313" key="1">
    <source>
        <dbReference type="EMBL" id="KAG8575276.1"/>
    </source>
</evidence>
<evidence type="ECO:0000313" key="2">
    <source>
        <dbReference type="Proteomes" id="UP000824782"/>
    </source>
</evidence>
<keyword evidence="2" id="KW-1185">Reference proteome</keyword>